<dbReference type="GO" id="GO:0015179">
    <property type="term" value="F:L-amino acid transmembrane transporter activity"/>
    <property type="evidence" value="ECO:0007669"/>
    <property type="project" value="TreeGrafter"/>
</dbReference>
<organism evidence="8 9">
    <name type="scientific">Aspergillus ochraceoroseus IBT 24754</name>
    <dbReference type="NCBI Taxonomy" id="1392256"/>
    <lineage>
        <taxon>Eukaryota</taxon>
        <taxon>Fungi</taxon>
        <taxon>Dikarya</taxon>
        <taxon>Ascomycota</taxon>
        <taxon>Pezizomycotina</taxon>
        <taxon>Eurotiomycetes</taxon>
        <taxon>Eurotiomycetidae</taxon>
        <taxon>Eurotiales</taxon>
        <taxon>Aspergillaceae</taxon>
        <taxon>Aspergillus</taxon>
        <taxon>Aspergillus subgen. Nidulantes</taxon>
    </lineage>
</organism>
<comment type="caution">
    <text evidence="8">The sequence shown here is derived from an EMBL/GenBank/DDBJ whole genome shotgun (WGS) entry which is preliminary data.</text>
</comment>
<dbReference type="OrthoDB" id="40134at2759"/>
<gene>
    <name evidence="8" type="ORF">P175DRAFT_0559106</name>
</gene>
<dbReference type="Gene3D" id="1.20.1740.10">
    <property type="entry name" value="Amino acid/polyamine transporter I"/>
    <property type="match status" value="1"/>
</dbReference>
<accession>A0A2T5LTE4</accession>
<reference evidence="8 9" key="1">
    <citation type="journal article" date="2018" name="Proc. Natl. Acad. Sci. U.S.A.">
        <title>Linking secondary metabolites to gene clusters through genome sequencing of six diverse Aspergillus species.</title>
        <authorList>
            <person name="Kaerboelling I."/>
            <person name="Vesth T.C."/>
            <person name="Frisvad J.C."/>
            <person name="Nybo J.L."/>
            <person name="Theobald S."/>
            <person name="Kuo A."/>
            <person name="Bowyer P."/>
            <person name="Matsuda Y."/>
            <person name="Mondo S."/>
            <person name="Lyhne E.K."/>
            <person name="Kogle M.E."/>
            <person name="Clum A."/>
            <person name="Lipzen A."/>
            <person name="Salamov A."/>
            <person name="Ngan C.Y."/>
            <person name="Daum C."/>
            <person name="Chiniquy J."/>
            <person name="Barry K."/>
            <person name="LaButti K."/>
            <person name="Haridas S."/>
            <person name="Simmons B.A."/>
            <person name="Magnuson J.K."/>
            <person name="Mortensen U.H."/>
            <person name="Larsen T.O."/>
            <person name="Grigoriev I.V."/>
            <person name="Baker S.E."/>
            <person name="Andersen M.R."/>
        </authorList>
    </citation>
    <scope>NUCLEOTIDE SEQUENCE [LARGE SCALE GENOMIC DNA]</scope>
    <source>
        <strain evidence="8 9">IBT 24754</strain>
    </source>
</reference>
<dbReference type="GO" id="GO:0016020">
    <property type="term" value="C:membrane"/>
    <property type="evidence" value="ECO:0007669"/>
    <property type="project" value="UniProtKB-SubCell"/>
</dbReference>
<feature type="transmembrane region" description="Helical" evidence="6">
    <location>
        <begin position="378"/>
        <end position="404"/>
    </location>
</feature>
<keyword evidence="4 6" id="KW-1133">Transmembrane helix</keyword>
<evidence type="ECO:0000256" key="3">
    <source>
        <dbReference type="ARBA" id="ARBA00022692"/>
    </source>
</evidence>
<feature type="transmembrane region" description="Helical" evidence="6">
    <location>
        <begin position="127"/>
        <end position="150"/>
    </location>
</feature>
<evidence type="ECO:0000256" key="1">
    <source>
        <dbReference type="ARBA" id="ARBA00004141"/>
    </source>
</evidence>
<dbReference type="PANTHER" id="PTHR22950">
    <property type="entry name" value="AMINO ACID TRANSPORTER"/>
    <property type="match status" value="1"/>
</dbReference>
<feature type="transmembrane region" description="Helical" evidence="6">
    <location>
        <begin position="424"/>
        <end position="444"/>
    </location>
</feature>
<feature type="transmembrane region" description="Helical" evidence="6">
    <location>
        <begin position="352"/>
        <end position="372"/>
    </location>
</feature>
<dbReference type="EMBL" id="MSFN02000006">
    <property type="protein sequence ID" value="PTU19548.1"/>
    <property type="molecule type" value="Genomic_DNA"/>
</dbReference>
<feature type="domain" description="Amino acid transporter transmembrane" evidence="7">
    <location>
        <begin position="49"/>
        <end position="444"/>
    </location>
</feature>
<dbReference type="AlphaFoldDB" id="A0A2T5LTE4"/>
<evidence type="ECO:0000313" key="9">
    <source>
        <dbReference type="Proteomes" id="UP000244073"/>
    </source>
</evidence>
<feature type="transmembrane region" description="Helical" evidence="6">
    <location>
        <begin position="236"/>
        <end position="257"/>
    </location>
</feature>
<evidence type="ECO:0000256" key="6">
    <source>
        <dbReference type="SAM" id="Phobius"/>
    </source>
</evidence>
<sequence>MSKSKAGLDPEGIAPTQDVDDQVIAEKVIEHDAVFGQITEDGPNFRDVGWIGTTALMMKTQIGLGVLSMPAIFNVLGIIPGVILILVIAAITTWADWMVGVFKLRHTHVYGVDDVGYMLFGRMGYELFGASFCLLYVFVSGSAILSISIALNALSTHAVCTAVFVAVSAIAGFMFSSIQTLGRISWLAWIGAFCIIVSVFVVTIGVGVQGHAPMTAEGIIPVSDYKLFNNPTFAEAISAVSTLVFTYSGAPAFFSIVAEMRDPRLYTRALYICQSTVTTIYIVIGVVVYYYCGSYVSSPALGSAGPKIKKAAYGIALPGLLVSAVLFLHLSAKHIFIRILRGSNHLTTRTPIHWVTWFGSTFTVTICAYVIASGIPVFSTLVALIGALLGTLLTFQSTGCMWLYDNWKVSKEERTWKWKLGVAWSIFVVVSGMFLMVAGTYGAIVDILNSYRTSGGSAAWSCADNSNS</sequence>
<dbReference type="FunFam" id="1.20.1740.10:FF:000039">
    <property type="entry name" value="Neutral amino acid transporter (Eurofung)"/>
    <property type="match status" value="1"/>
</dbReference>
<keyword evidence="3 6" id="KW-0812">Transmembrane</keyword>
<evidence type="ECO:0000256" key="5">
    <source>
        <dbReference type="ARBA" id="ARBA00023136"/>
    </source>
</evidence>
<name>A0A2T5LTE4_9EURO</name>
<comment type="similarity">
    <text evidence="2">Belongs to the amino acid/polyamine transporter 2 family.</text>
</comment>
<feature type="transmembrane region" description="Helical" evidence="6">
    <location>
        <begin position="156"/>
        <end position="175"/>
    </location>
</feature>
<evidence type="ECO:0000259" key="7">
    <source>
        <dbReference type="Pfam" id="PF01490"/>
    </source>
</evidence>
<feature type="transmembrane region" description="Helical" evidence="6">
    <location>
        <begin position="71"/>
        <end position="95"/>
    </location>
</feature>
<dbReference type="PANTHER" id="PTHR22950:SF683">
    <property type="entry name" value="AMINO ACID TRANSPORTER (EUROFUNG)"/>
    <property type="match status" value="1"/>
</dbReference>
<dbReference type="Proteomes" id="UP000244073">
    <property type="component" value="Unassembled WGS sequence"/>
</dbReference>
<feature type="transmembrane region" description="Helical" evidence="6">
    <location>
        <begin position="187"/>
        <end position="208"/>
    </location>
</feature>
<evidence type="ECO:0000313" key="8">
    <source>
        <dbReference type="EMBL" id="PTU19548.1"/>
    </source>
</evidence>
<dbReference type="RefSeq" id="XP_040750940.1">
    <property type="nucleotide sequence ID" value="XM_040900892.1"/>
</dbReference>
<dbReference type="Pfam" id="PF01490">
    <property type="entry name" value="Aa_trans"/>
    <property type="match status" value="1"/>
</dbReference>
<dbReference type="VEuPathDB" id="FungiDB:P175DRAFT_0559106"/>
<feature type="transmembrane region" description="Helical" evidence="6">
    <location>
        <begin position="311"/>
        <end position="331"/>
    </location>
</feature>
<proteinExistence type="inferred from homology"/>
<protein>
    <recommendedName>
        <fullName evidence="7">Amino acid transporter transmembrane domain-containing protein</fullName>
    </recommendedName>
</protein>
<dbReference type="InterPro" id="IPR013057">
    <property type="entry name" value="AA_transpt_TM"/>
</dbReference>
<evidence type="ECO:0000256" key="2">
    <source>
        <dbReference type="ARBA" id="ARBA00008066"/>
    </source>
</evidence>
<feature type="transmembrane region" description="Helical" evidence="6">
    <location>
        <begin position="269"/>
        <end position="291"/>
    </location>
</feature>
<dbReference type="GeneID" id="63817776"/>
<evidence type="ECO:0000256" key="4">
    <source>
        <dbReference type="ARBA" id="ARBA00022989"/>
    </source>
</evidence>
<comment type="subcellular location">
    <subcellularLocation>
        <location evidence="1">Membrane</location>
        <topology evidence="1">Multi-pass membrane protein</topology>
    </subcellularLocation>
</comment>
<keyword evidence="5 6" id="KW-0472">Membrane</keyword>